<sequence>MKSTKNHLFGALILGAMCTPILAGEDQSKINLEPISEDCWEFSLSPYFMMASLTGDVSPGPNVPSLGVDAAFSDLKDHLEAGAAGYFEARKGKWGFGLDAMWLKLSGSNTFSPDPGSMLTASASLDIEEVRAKALAFYRFNEYDSGSLDFYAGVSYNYVDMSASIAGSGPAGLDGNRGNNKGWFDPVIGVRFIQDINDKWFLKGIAEIGGWASSDTNWELMGVLGYHINHRWDLALAYRGIGIDYKDDGFVYDVTMHGPMIGFTYNW</sequence>
<comment type="caution">
    <text evidence="2">The sequence shown here is derived from an EMBL/GenBank/DDBJ whole genome shotgun (WGS) entry which is preliminary data.</text>
</comment>
<reference evidence="3" key="1">
    <citation type="journal article" date="2019" name="Int. J. Syst. Evol. Microbiol.">
        <title>The Global Catalogue of Microorganisms (GCM) 10K type strain sequencing project: providing services to taxonomists for standard genome sequencing and annotation.</title>
        <authorList>
            <consortium name="The Broad Institute Genomics Platform"/>
            <consortium name="The Broad Institute Genome Sequencing Center for Infectious Disease"/>
            <person name="Wu L."/>
            <person name="Ma J."/>
        </authorList>
    </citation>
    <scope>NUCLEOTIDE SEQUENCE [LARGE SCALE GENOMIC DNA]</scope>
    <source>
        <strain evidence="3">CCUG 57942</strain>
    </source>
</reference>
<proteinExistence type="predicted"/>
<dbReference type="RefSeq" id="WP_377088121.1">
    <property type="nucleotide sequence ID" value="NZ_JBHSJL010000014.1"/>
</dbReference>
<keyword evidence="3" id="KW-1185">Reference proteome</keyword>
<name>A0ABW4ZE37_9BACT</name>
<dbReference type="InterPro" id="IPR011250">
    <property type="entry name" value="OMP/PagP_B-barrel"/>
</dbReference>
<gene>
    <name evidence="2" type="ORF">ACFSW8_14595</name>
</gene>
<keyword evidence="1" id="KW-0732">Signal</keyword>
<dbReference type="SUPFAM" id="SSF56925">
    <property type="entry name" value="OMPA-like"/>
    <property type="match status" value="1"/>
</dbReference>
<evidence type="ECO:0008006" key="4">
    <source>
        <dbReference type="Google" id="ProtNLM"/>
    </source>
</evidence>
<dbReference type="Proteomes" id="UP001597389">
    <property type="component" value="Unassembled WGS sequence"/>
</dbReference>
<evidence type="ECO:0000313" key="3">
    <source>
        <dbReference type="Proteomes" id="UP001597389"/>
    </source>
</evidence>
<dbReference type="EMBL" id="JBHUJB010000072">
    <property type="protein sequence ID" value="MFD2160131.1"/>
    <property type="molecule type" value="Genomic_DNA"/>
</dbReference>
<feature type="chain" id="PRO_5045104400" description="Outer membrane protein beta-barrel domain-containing protein" evidence="1">
    <location>
        <begin position="24"/>
        <end position="267"/>
    </location>
</feature>
<feature type="signal peptide" evidence="1">
    <location>
        <begin position="1"/>
        <end position="23"/>
    </location>
</feature>
<evidence type="ECO:0000256" key="1">
    <source>
        <dbReference type="SAM" id="SignalP"/>
    </source>
</evidence>
<protein>
    <recommendedName>
        <fullName evidence="4">Outer membrane protein beta-barrel domain-containing protein</fullName>
    </recommendedName>
</protein>
<accession>A0ABW4ZE37</accession>
<organism evidence="2 3">
    <name type="scientific">Rubritalea tangerina</name>
    <dbReference type="NCBI Taxonomy" id="430798"/>
    <lineage>
        <taxon>Bacteria</taxon>
        <taxon>Pseudomonadati</taxon>
        <taxon>Verrucomicrobiota</taxon>
        <taxon>Verrucomicrobiia</taxon>
        <taxon>Verrucomicrobiales</taxon>
        <taxon>Rubritaleaceae</taxon>
        <taxon>Rubritalea</taxon>
    </lineage>
</organism>
<evidence type="ECO:0000313" key="2">
    <source>
        <dbReference type="EMBL" id="MFD2160131.1"/>
    </source>
</evidence>